<dbReference type="InterPro" id="IPR029044">
    <property type="entry name" value="Nucleotide-diphossugar_trans"/>
</dbReference>
<comment type="caution">
    <text evidence="8">The sequence shown here is derived from an EMBL/GenBank/DDBJ whole genome shotgun (WGS) entry which is preliminary data.</text>
</comment>
<evidence type="ECO:0000256" key="2">
    <source>
        <dbReference type="ARBA" id="ARBA00022676"/>
    </source>
</evidence>
<accession>A0ABU8RM30</accession>
<keyword evidence="9" id="KW-1185">Reference proteome</keyword>
<dbReference type="Proteomes" id="UP001387100">
    <property type="component" value="Unassembled WGS sequence"/>
</dbReference>
<protein>
    <submittedName>
        <fullName evidence="8">Glycosyltransferase family 2 protein</fullName>
    </submittedName>
</protein>
<gene>
    <name evidence="8" type="ORF">WDZ17_12125</name>
</gene>
<dbReference type="InterPro" id="IPR050321">
    <property type="entry name" value="Glycosyltr_2/OpgH_subfam"/>
</dbReference>
<keyword evidence="6 7" id="KW-0472">Membrane</keyword>
<dbReference type="EMBL" id="JBBIAA010000015">
    <property type="protein sequence ID" value="MEJ5946039.1"/>
    <property type="molecule type" value="Genomic_DNA"/>
</dbReference>
<evidence type="ECO:0000313" key="8">
    <source>
        <dbReference type="EMBL" id="MEJ5946039.1"/>
    </source>
</evidence>
<keyword evidence="3" id="KW-0808">Transferase</keyword>
<dbReference type="SUPFAM" id="SSF53448">
    <property type="entry name" value="Nucleotide-diphospho-sugar transferases"/>
    <property type="match status" value="1"/>
</dbReference>
<evidence type="ECO:0000256" key="5">
    <source>
        <dbReference type="ARBA" id="ARBA00022989"/>
    </source>
</evidence>
<sequence>MTLLTCTALVVAAVLTAIAGSTLRGALHAWRTPEAFEGSGYPAALPPSLSFSLVVPCRHEAEEVVRATLERLLRQGHPDVQVVISVGHDDPATSAVAHRLAGEAAAAAAVVGRRREVLVSVNGDLVKNKPRQLNTALPLCTGDVVGVIDAESLTHPDLLERVDGVFQARQADVVQGSVHLVNFRDTWFALRNCLEYRTWFRSRLHGAAQVGFVPLGGNTVFTRRALLEEVGGWDPDCLAEDCEIGVRLSTMGKKIVCVYDPALTTREEAPDSLRSLVKQRTRWSLGFMQVLAKGEWRRLPGLRRRATAWWTLVQPHAMAFTGLVLPFALVVALTAQLPTAVAMLLFVPLVPTLLTVGFETVILREFGHDLGFRVRWRDQVVLVLTTPLYQVVLAAASVRALWRFVGRDFTWEKTRHSGAHLGLTGAEATAEGAA</sequence>
<keyword evidence="5 7" id="KW-1133">Transmembrane helix</keyword>
<evidence type="ECO:0000256" key="6">
    <source>
        <dbReference type="ARBA" id="ARBA00023136"/>
    </source>
</evidence>
<dbReference type="Pfam" id="PF13641">
    <property type="entry name" value="Glyco_tranf_2_3"/>
    <property type="match status" value="1"/>
</dbReference>
<keyword evidence="4 7" id="KW-0812">Transmembrane</keyword>
<comment type="subcellular location">
    <subcellularLocation>
        <location evidence="1">Membrane</location>
        <topology evidence="1">Multi-pass membrane protein</topology>
    </subcellularLocation>
</comment>
<evidence type="ECO:0000256" key="7">
    <source>
        <dbReference type="SAM" id="Phobius"/>
    </source>
</evidence>
<proteinExistence type="predicted"/>
<feature type="transmembrane region" description="Helical" evidence="7">
    <location>
        <begin position="382"/>
        <end position="402"/>
    </location>
</feature>
<dbReference type="Gene3D" id="3.90.550.10">
    <property type="entry name" value="Spore Coat Polysaccharide Biosynthesis Protein SpsA, Chain A"/>
    <property type="match status" value="1"/>
</dbReference>
<feature type="transmembrane region" description="Helical" evidence="7">
    <location>
        <begin position="340"/>
        <end position="362"/>
    </location>
</feature>
<feature type="transmembrane region" description="Helical" evidence="7">
    <location>
        <begin position="308"/>
        <end position="333"/>
    </location>
</feature>
<evidence type="ECO:0000256" key="3">
    <source>
        <dbReference type="ARBA" id="ARBA00022679"/>
    </source>
</evidence>
<organism evidence="8 9">
    <name type="scientific">Pseudokineococcus basanitobsidens</name>
    <dbReference type="NCBI Taxonomy" id="1926649"/>
    <lineage>
        <taxon>Bacteria</taxon>
        <taxon>Bacillati</taxon>
        <taxon>Actinomycetota</taxon>
        <taxon>Actinomycetes</taxon>
        <taxon>Kineosporiales</taxon>
        <taxon>Kineosporiaceae</taxon>
        <taxon>Pseudokineococcus</taxon>
    </lineage>
</organism>
<reference evidence="8 9" key="1">
    <citation type="journal article" date="2017" name="Int. J. Syst. Evol. Microbiol.">
        <title>Pseudokineococcus basanitobsidens sp. nov., isolated from volcanic rock.</title>
        <authorList>
            <person name="Lee D.W."/>
            <person name="Park M.Y."/>
            <person name="Kim J.J."/>
            <person name="Kim B.S."/>
        </authorList>
    </citation>
    <scope>NUCLEOTIDE SEQUENCE [LARGE SCALE GENOMIC DNA]</scope>
    <source>
        <strain evidence="8 9">DSM 103726</strain>
    </source>
</reference>
<keyword evidence="2" id="KW-0328">Glycosyltransferase</keyword>
<evidence type="ECO:0000313" key="9">
    <source>
        <dbReference type="Proteomes" id="UP001387100"/>
    </source>
</evidence>
<name>A0ABU8RM30_9ACTN</name>
<dbReference type="RefSeq" id="WP_339575423.1">
    <property type="nucleotide sequence ID" value="NZ_JBBIAA010000015.1"/>
</dbReference>
<dbReference type="PANTHER" id="PTHR43867">
    <property type="entry name" value="CELLULOSE SYNTHASE CATALYTIC SUBUNIT A [UDP-FORMING]"/>
    <property type="match status" value="1"/>
</dbReference>
<evidence type="ECO:0000256" key="4">
    <source>
        <dbReference type="ARBA" id="ARBA00022692"/>
    </source>
</evidence>
<evidence type="ECO:0000256" key="1">
    <source>
        <dbReference type="ARBA" id="ARBA00004141"/>
    </source>
</evidence>
<dbReference type="PANTHER" id="PTHR43867:SF2">
    <property type="entry name" value="CELLULOSE SYNTHASE CATALYTIC SUBUNIT A [UDP-FORMING]"/>
    <property type="match status" value="1"/>
</dbReference>